<dbReference type="OrthoDB" id="120856at2"/>
<keyword evidence="4" id="KW-1185">Reference proteome</keyword>
<proteinExistence type="predicted"/>
<dbReference type="AlphaFoldDB" id="A0A4R2FG36"/>
<feature type="domain" description="DUF4440" evidence="2">
    <location>
        <begin position="28"/>
        <end position="135"/>
    </location>
</feature>
<sequence length="141" mass="16248">MNLLRTLLLCGSLCCSLLVQAVPTDDVMALLQHQQQTWNQGDIQSYMQGYWRDEKLRFVSGGGFVYGWDNMLKAYEENYPDQKTMGKLQLKAIDIHMLSNYAALVAGEWRLQQPDRLTSGVFTLLVEKHEDKWVIVHDHTS</sequence>
<reference evidence="3 4" key="1">
    <citation type="submission" date="2019-03" db="EMBL/GenBank/DDBJ databases">
        <title>Freshwater and sediment microbial communities from various areas in North America, analyzing microbe dynamics in response to fracking.</title>
        <authorList>
            <person name="Lamendella R."/>
        </authorList>
    </citation>
    <scope>NUCLEOTIDE SEQUENCE [LARGE SCALE GENOMIC DNA]</scope>
    <source>
        <strain evidence="3 4">74A</strain>
    </source>
</reference>
<gene>
    <name evidence="3" type="ORF">EDC91_10570</name>
</gene>
<feature type="signal peptide" evidence="1">
    <location>
        <begin position="1"/>
        <end position="21"/>
    </location>
</feature>
<accession>A0A4R2FG36</accession>
<evidence type="ECO:0000256" key="1">
    <source>
        <dbReference type="SAM" id="SignalP"/>
    </source>
</evidence>
<dbReference type="Proteomes" id="UP000294832">
    <property type="component" value="Unassembled WGS sequence"/>
</dbReference>
<protein>
    <submittedName>
        <fullName evidence="3">Uncharacterized protein (TIGR02246 family)</fullName>
    </submittedName>
</protein>
<evidence type="ECO:0000313" key="4">
    <source>
        <dbReference type="Proteomes" id="UP000294832"/>
    </source>
</evidence>
<keyword evidence="1" id="KW-0732">Signal</keyword>
<name>A0A4R2FG36_9GAMM</name>
<feature type="chain" id="PRO_5020612948" evidence="1">
    <location>
        <begin position="22"/>
        <end position="141"/>
    </location>
</feature>
<dbReference type="SUPFAM" id="SSF54427">
    <property type="entry name" value="NTF2-like"/>
    <property type="match status" value="1"/>
</dbReference>
<evidence type="ECO:0000259" key="2">
    <source>
        <dbReference type="Pfam" id="PF14534"/>
    </source>
</evidence>
<dbReference type="InterPro" id="IPR032710">
    <property type="entry name" value="NTF2-like_dom_sf"/>
</dbReference>
<dbReference type="InterPro" id="IPR027843">
    <property type="entry name" value="DUF4440"/>
</dbReference>
<evidence type="ECO:0000313" key="3">
    <source>
        <dbReference type="EMBL" id="TCN87068.1"/>
    </source>
</evidence>
<dbReference type="RefSeq" id="WP_133038240.1">
    <property type="nucleotide sequence ID" value="NZ_SLWF01000005.1"/>
</dbReference>
<comment type="caution">
    <text evidence="3">The sequence shown here is derived from an EMBL/GenBank/DDBJ whole genome shotgun (WGS) entry which is preliminary data.</text>
</comment>
<dbReference type="Pfam" id="PF14534">
    <property type="entry name" value="DUF4440"/>
    <property type="match status" value="1"/>
</dbReference>
<organism evidence="3 4">
    <name type="scientific">Shewanella fodinae</name>
    <dbReference type="NCBI Taxonomy" id="552357"/>
    <lineage>
        <taxon>Bacteria</taxon>
        <taxon>Pseudomonadati</taxon>
        <taxon>Pseudomonadota</taxon>
        <taxon>Gammaproteobacteria</taxon>
        <taxon>Alteromonadales</taxon>
        <taxon>Shewanellaceae</taxon>
        <taxon>Shewanella</taxon>
    </lineage>
</organism>
<dbReference type="EMBL" id="SLWF01000005">
    <property type="protein sequence ID" value="TCN87068.1"/>
    <property type="molecule type" value="Genomic_DNA"/>
</dbReference>
<dbReference type="Gene3D" id="3.10.450.50">
    <property type="match status" value="1"/>
</dbReference>